<proteinExistence type="inferred from homology"/>
<evidence type="ECO:0000256" key="4">
    <source>
        <dbReference type="ARBA" id="ARBA00011903"/>
    </source>
</evidence>
<name>A0ABQ1QQG2_9FLAO</name>
<keyword evidence="5" id="KW-1003">Cell membrane</keyword>
<dbReference type="InterPro" id="IPR050445">
    <property type="entry name" value="Bact_polysacc_biosynth/exp"/>
</dbReference>
<evidence type="ECO:0000259" key="17">
    <source>
        <dbReference type="Pfam" id="PF02706"/>
    </source>
</evidence>
<dbReference type="PANTHER" id="PTHR32309">
    <property type="entry name" value="TYROSINE-PROTEIN KINASE"/>
    <property type="match status" value="1"/>
</dbReference>
<dbReference type="CDD" id="cd05387">
    <property type="entry name" value="BY-kinase"/>
    <property type="match status" value="1"/>
</dbReference>
<evidence type="ECO:0000313" key="20">
    <source>
        <dbReference type="Proteomes" id="UP000625780"/>
    </source>
</evidence>
<keyword evidence="9" id="KW-0547">Nucleotide-binding</keyword>
<evidence type="ECO:0000256" key="9">
    <source>
        <dbReference type="ARBA" id="ARBA00022741"/>
    </source>
</evidence>
<evidence type="ECO:0000256" key="14">
    <source>
        <dbReference type="ARBA" id="ARBA00023137"/>
    </source>
</evidence>
<dbReference type="EMBL" id="BMFH01000001">
    <property type="protein sequence ID" value="GGD40868.1"/>
    <property type="molecule type" value="Genomic_DNA"/>
</dbReference>
<dbReference type="SUPFAM" id="SSF52540">
    <property type="entry name" value="P-loop containing nucleoside triphosphate hydrolases"/>
    <property type="match status" value="1"/>
</dbReference>
<evidence type="ECO:0000256" key="10">
    <source>
        <dbReference type="ARBA" id="ARBA00022777"/>
    </source>
</evidence>
<keyword evidence="11" id="KW-0067">ATP-binding</keyword>
<dbReference type="EC" id="2.7.10.2" evidence="4"/>
<dbReference type="NCBIfam" id="TIGR01007">
    <property type="entry name" value="eps_fam"/>
    <property type="match status" value="1"/>
</dbReference>
<dbReference type="Gene3D" id="3.40.50.300">
    <property type="entry name" value="P-loop containing nucleotide triphosphate hydrolases"/>
    <property type="match status" value="1"/>
</dbReference>
<dbReference type="GO" id="GO:0016301">
    <property type="term" value="F:kinase activity"/>
    <property type="evidence" value="ECO:0007669"/>
    <property type="project" value="UniProtKB-KW"/>
</dbReference>
<feature type="domain" description="Polysaccharide chain length determinant N-terminal" evidence="17">
    <location>
        <begin position="13"/>
        <end position="104"/>
    </location>
</feature>
<evidence type="ECO:0000256" key="1">
    <source>
        <dbReference type="ARBA" id="ARBA00004429"/>
    </source>
</evidence>
<evidence type="ECO:0000313" key="19">
    <source>
        <dbReference type="EMBL" id="GGD40868.1"/>
    </source>
</evidence>
<evidence type="ECO:0000256" key="7">
    <source>
        <dbReference type="ARBA" id="ARBA00022679"/>
    </source>
</evidence>
<dbReference type="InterPro" id="IPR005702">
    <property type="entry name" value="Wzc-like_C"/>
</dbReference>
<keyword evidence="8 16" id="KW-0812">Transmembrane</keyword>
<dbReference type="PANTHER" id="PTHR32309:SF13">
    <property type="entry name" value="FERRIC ENTEROBACTIN TRANSPORT PROTEIN FEPE"/>
    <property type="match status" value="1"/>
</dbReference>
<comment type="similarity">
    <text evidence="2">Belongs to the CpsD/CapB family.</text>
</comment>
<comment type="similarity">
    <text evidence="3">Belongs to the etk/wzc family.</text>
</comment>
<gene>
    <name evidence="19" type="ORF">GCM10011361_05010</name>
</gene>
<keyword evidence="14" id="KW-0829">Tyrosine-protein kinase</keyword>
<comment type="catalytic activity">
    <reaction evidence="15">
        <text>L-tyrosyl-[protein] + ATP = O-phospho-L-tyrosyl-[protein] + ADP + H(+)</text>
        <dbReference type="Rhea" id="RHEA:10596"/>
        <dbReference type="Rhea" id="RHEA-COMP:10136"/>
        <dbReference type="Rhea" id="RHEA-COMP:20101"/>
        <dbReference type="ChEBI" id="CHEBI:15378"/>
        <dbReference type="ChEBI" id="CHEBI:30616"/>
        <dbReference type="ChEBI" id="CHEBI:46858"/>
        <dbReference type="ChEBI" id="CHEBI:61978"/>
        <dbReference type="ChEBI" id="CHEBI:456216"/>
        <dbReference type="EC" id="2.7.10.2"/>
    </reaction>
</comment>
<keyword evidence="10 19" id="KW-0418">Kinase</keyword>
<dbReference type="InterPro" id="IPR025669">
    <property type="entry name" value="AAA_dom"/>
</dbReference>
<comment type="caution">
    <text evidence="19">The sequence shown here is derived from an EMBL/GenBank/DDBJ whole genome shotgun (WGS) entry which is preliminary data.</text>
</comment>
<dbReference type="InterPro" id="IPR003856">
    <property type="entry name" value="LPS_length_determ_N"/>
</dbReference>
<protein>
    <recommendedName>
        <fullName evidence="4">non-specific protein-tyrosine kinase</fullName>
        <ecNumber evidence="4">2.7.10.2</ecNumber>
    </recommendedName>
</protein>
<evidence type="ECO:0000256" key="13">
    <source>
        <dbReference type="ARBA" id="ARBA00023136"/>
    </source>
</evidence>
<evidence type="ECO:0000256" key="11">
    <source>
        <dbReference type="ARBA" id="ARBA00022840"/>
    </source>
</evidence>
<keyword evidence="13 16" id="KW-0472">Membrane</keyword>
<evidence type="ECO:0000256" key="15">
    <source>
        <dbReference type="ARBA" id="ARBA00051245"/>
    </source>
</evidence>
<dbReference type="Pfam" id="PF13614">
    <property type="entry name" value="AAA_31"/>
    <property type="match status" value="1"/>
</dbReference>
<keyword evidence="6" id="KW-0997">Cell inner membrane</keyword>
<evidence type="ECO:0000256" key="12">
    <source>
        <dbReference type="ARBA" id="ARBA00022989"/>
    </source>
</evidence>
<evidence type="ECO:0000256" key="3">
    <source>
        <dbReference type="ARBA" id="ARBA00008883"/>
    </source>
</evidence>
<feature type="transmembrane region" description="Helical" evidence="16">
    <location>
        <begin position="26"/>
        <end position="43"/>
    </location>
</feature>
<evidence type="ECO:0000256" key="5">
    <source>
        <dbReference type="ARBA" id="ARBA00022475"/>
    </source>
</evidence>
<keyword evidence="12 16" id="KW-1133">Transmembrane helix</keyword>
<dbReference type="Proteomes" id="UP000625780">
    <property type="component" value="Unassembled WGS sequence"/>
</dbReference>
<evidence type="ECO:0000256" key="2">
    <source>
        <dbReference type="ARBA" id="ARBA00007316"/>
    </source>
</evidence>
<dbReference type="Pfam" id="PF02706">
    <property type="entry name" value="Wzz"/>
    <property type="match status" value="1"/>
</dbReference>
<comment type="subcellular location">
    <subcellularLocation>
        <location evidence="1">Cell inner membrane</location>
        <topology evidence="1">Multi-pass membrane protein</topology>
    </subcellularLocation>
</comment>
<evidence type="ECO:0000256" key="16">
    <source>
        <dbReference type="SAM" id="Phobius"/>
    </source>
</evidence>
<organism evidence="19 20">
    <name type="scientific">Muriicola marianensis</name>
    <dbReference type="NCBI Taxonomy" id="1324801"/>
    <lineage>
        <taxon>Bacteria</taxon>
        <taxon>Pseudomonadati</taxon>
        <taxon>Bacteroidota</taxon>
        <taxon>Flavobacteriia</taxon>
        <taxon>Flavobacteriales</taxon>
        <taxon>Flavobacteriaceae</taxon>
        <taxon>Muriicola</taxon>
    </lineage>
</organism>
<sequence>MNFDENKVSSEPFDLKSILKGYVKNWKWFVLSTVVFLAAAYVFKRYEIPEFEAEASVKVIESPGRSELNVFQDLEVFSGENATEVEEEIFILKSRSNLIEVADRLDLNLEVFLLGNIRDTEIYRPRPFTVNFAEPDSLVNTTSGKFYLRISDNLSFGYGTSPDGSFKPIQFGERFETPIGQTVITTNLPDLSNYAGRTYRVENSSLVNRAQKYYEKIDLYPDEQGSNVVRIKLKDPVLQKAKDVINTLVDVYIDNFIEERQLIANETSSFINERIDGIYTELASVDETEEDFKQSRRLTDIESQSGINLSESSAIEAQLRDAQIQLSIANSMKNRLQNSSGYEVMPSNIGIENEAINTTTAEYNALVSRRKRLLESSNQDNPVVRDVDQQLEALKRSMTASLSSMTDNLNLQTNSISQRLSEINSRLYSTPGNTRALRDINRKQETKEALYLYLMQKREEAQIAFKQAEPNLKIIDRAFALKNYPEGADPITLYLGALLAGLFIPFSVIYVKELLDTKIHNKLDLERIITGATIIGELPKLSKKESKLVVEDDRSVLAEAMRILRTNLYYVLSSGGKKSDKGKVVMITSSIANEGKTFLSTNLAYLLAKAKHKVLLVGADIRNPKIRVFLSENQKYRTQDSTTKPKGLTDFLHSAELKVKDIIKSDVINETHLDFVFSGKTPPNPTELLMGDRTGEFFQELAGEYDYIIVDTAPMLGVSDTLVLSKYADHIIYVARSGKTDKKVLNFPLKLKEEGRLKNLSFVVNGVAEDDLGYGGVYGYGYSPTKKKKWFRSN</sequence>
<dbReference type="InterPro" id="IPR027417">
    <property type="entry name" value="P-loop_NTPase"/>
</dbReference>
<evidence type="ECO:0000256" key="8">
    <source>
        <dbReference type="ARBA" id="ARBA00022692"/>
    </source>
</evidence>
<keyword evidence="20" id="KW-1185">Reference proteome</keyword>
<reference evidence="20" key="1">
    <citation type="journal article" date="2019" name="Int. J. Syst. Evol. Microbiol.">
        <title>The Global Catalogue of Microorganisms (GCM) 10K type strain sequencing project: providing services to taxonomists for standard genome sequencing and annotation.</title>
        <authorList>
            <consortium name="The Broad Institute Genomics Platform"/>
            <consortium name="The Broad Institute Genome Sequencing Center for Infectious Disease"/>
            <person name="Wu L."/>
            <person name="Ma J."/>
        </authorList>
    </citation>
    <scope>NUCLEOTIDE SEQUENCE [LARGE SCALE GENOMIC DNA]</scope>
    <source>
        <strain evidence="20">CGMCC 1.12606</strain>
    </source>
</reference>
<dbReference type="RefSeq" id="WP_188369129.1">
    <property type="nucleotide sequence ID" value="NZ_BMFH01000001.1"/>
</dbReference>
<feature type="domain" description="AAA" evidence="18">
    <location>
        <begin position="594"/>
        <end position="732"/>
    </location>
</feature>
<keyword evidence="7" id="KW-0808">Transferase</keyword>
<accession>A0ABQ1QQG2</accession>
<evidence type="ECO:0000259" key="18">
    <source>
        <dbReference type="Pfam" id="PF13614"/>
    </source>
</evidence>
<evidence type="ECO:0000256" key="6">
    <source>
        <dbReference type="ARBA" id="ARBA00022519"/>
    </source>
</evidence>